<accession>A0A1X7HYH8</accession>
<reference evidence="3" key="1">
    <citation type="submission" date="2017-04" db="EMBL/GenBank/DDBJ databases">
        <authorList>
            <person name="Varghese N."/>
            <person name="Submissions S."/>
        </authorList>
    </citation>
    <scope>NUCLEOTIDE SEQUENCE [LARGE SCALE GENOMIC DNA]</scope>
    <source>
        <strain evidence="3">DSM 4125</strain>
    </source>
</reference>
<evidence type="ECO:0000313" key="2">
    <source>
        <dbReference type="EMBL" id="SMG07075.1"/>
    </source>
</evidence>
<protein>
    <submittedName>
        <fullName evidence="2">Regulator of cell morphogenesis and NO signaling</fullName>
    </submittedName>
</protein>
<name>A0A1X7HYH8_9BACT</name>
<dbReference type="STRING" id="1028.SAMN05661096_00010"/>
<evidence type="ECO:0000256" key="1">
    <source>
        <dbReference type="ARBA" id="ARBA00004496"/>
    </source>
</evidence>
<dbReference type="RefSeq" id="WP_085515046.1">
    <property type="nucleotide sequence ID" value="NZ_FXAW01000001.1"/>
</dbReference>
<dbReference type="OrthoDB" id="977349at2"/>
<dbReference type="GO" id="GO:0005737">
    <property type="term" value="C:cytoplasm"/>
    <property type="evidence" value="ECO:0007669"/>
    <property type="project" value="UniProtKB-SubCell"/>
</dbReference>
<evidence type="ECO:0000313" key="3">
    <source>
        <dbReference type="Proteomes" id="UP000193804"/>
    </source>
</evidence>
<dbReference type="PANTHER" id="PTHR36438">
    <property type="entry name" value="IRON-SULFUR CLUSTER REPAIR PROTEIN YTFE"/>
    <property type="match status" value="1"/>
</dbReference>
<organism evidence="2 3">
    <name type="scientific">Marivirga sericea</name>
    <dbReference type="NCBI Taxonomy" id="1028"/>
    <lineage>
        <taxon>Bacteria</taxon>
        <taxon>Pseudomonadati</taxon>
        <taxon>Bacteroidota</taxon>
        <taxon>Cytophagia</taxon>
        <taxon>Cytophagales</taxon>
        <taxon>Marivirgaceae</taxon>
        <taxon>Marivirga</taxon>
    </lineage>
</organism>
<dbReference type="Proteomes" id="UP000193804">
    <property type="component" value="Unassembled WGS sequence"/>
</dbReference>
<dbReference type="AlphaFoldDB" id="A0A1X7HYH8"/>
<dbReference type="InterPro" id="IPR019903">
    <property type="entry name" value="RIC_family"/>
</dbReference>
<gene>
    <name evidence="2" type="ORF">SAMN05661096_00010</name>
</gene>
<dbReference type="PANTHER" id="PTHR36438:SF1">
    <property type="entry name" value="IRON-SULFUR CLUSTER REPAIR PROTEIN YTFE"/>
    <property type="match status" value="1"/>
</dbReference>
<proteinExistence type="predicted"/>
<dbReference type="Gene3D" id="1.20.120.520">
    <property type="entry name" value="nmb1532 protein domain like"/>
    <property type="match status" value="1"/>
</dbReference>
<dbReference type="EMBL" id="FXAW01000001">
    <property type="protein sequence ID" value="SMG07075.1"/>
    <property type="molecule type" value="Genomic_DNA"/>
</dbReference>
<sequence>MEYSQKKIKELVAENYVFASVLYYLGIEYYEFEEDSLEKVCIAKKVDLQYVVSELEKINQNEEIENIRLLSFPIDLVITYLKHTHFIFIKKDLPFLVKLVNKLDSITPNLASVEREIKDVFPLFVEDFVHHIYEEEDTLFEYISQLKAIEDKKKNPSAFFYKYPNFNMQKFAIDHEVHDDEMKGIRFLMDQYSIKETSPLNVKVLFSELERFEEKLKVHAKIENEVLFPKALMLEKSVRQKFDSLIRLN</sequence>
<comment type="subcellular location">
    <subcellularLocation>
        <location evidence="1">Cytoplasm</location>
    </subcellularLocation>
</comment>
<keyword evidence="3" id="KW-1185">Reference proteome</keyword>